<proteinExistence type="predicted"/>
<dbReference type="Pfam" id="PF11396">
    <property type="entry name" value="PepSY_like"/>
    <property type="match status" value="1"/>
</dbReference>
<dbReference type="eggNOG" id="COG3212">
    <property type="taxonomic scope" value="Bacteria"/>
</dbReference>
<dbReference type="AlphaFoldDB" id="F3ZSJ2"/>
<organism evidence="2 3">
    <name type="scientific">Bacteroides coprosuis DSM 18011</name>
    <dbReference type="NCBI Taxonomy" id="679937"/>
    <lineage>
        <taxon>Bacteria</taxon>
        <taxon>Pseudomonadati</taxon>
        <taxon>Bacteroidota</taxon>
        <taxon>Bacteroidia</taxon>
        <taxon>Bacteroidales</taxon>
        <taxon>Bacteroidaceae</taxon>
        <taxon>Bacteroides</taxon>
    </lineage>
</organism>
<protein>
    <recommendedName>
        <fullName evidence="1">Putative beta-lactamase-inhibitor-like PepSY-like domain-containing protein</fullName>
    </recommendedName>
</protein>
<dbReference type="OrthoDB" id="710080at2"/>
<gene>
    <name evidence="2" type="ORF">Bcop_1968</name>
</gene>
<reference evidence="2 3" key="1">
    <citation type="journal article" date="2011" name="Stand. Genomic Sci.">
        <title>Non-contiguous finished genome sequence of Bacteroides coprosuis type strain (PC139).</title>
        <authorList>
            <person name="Land M."/>
            <person name="Held B."/>
            <person name="Gronow S."/>
            <person name="Abt B."/>
            <person name="Lucas S."/>
            <person name="Del Rio T.G."/>
            <person name="Nolan M."/>
            <person name="Tice H."/>
            <person name="Cheng J.F."/>
            <person name="Pitluck S."/>
            <person name="Liolios K."/>
            <person name="Pagani I."/>
            <person name="Ivanova N."/>
            <person name="Mavromatis K."/>
            <person name="Mikhailova N."/>
            <person name="Pati A."/>
            <person name="Tapia R."/>
            <person name="Han C."/>
            <person name="Goodwin L."/>
            <person name="Chen A."/>
            <person name="Palaniappan K."/>
            <person name="Hauser L."/>
            <person name="Brambilla E.M."/>
            <person name="Rohde M."/>
            <person name="Goker M."/>
            <person name="Detter J.C."/>
            <person name="Woyke T."/>
            <person name="Bristow J."/>
            <person name="Eisen J.A."/>
            <person name="Markowitz V."/>
            <person name="Hugenholtz P."/>
            <person name="Kyrpides N.C."/>
            <person name="Klenk H.P."/>
            <person name="Lapidus A."/>
        </authorList>
    </citation>
    <scope>NUCLEOTIDE SEQUENCE [LARGE SCALE GENOMIC DNA]</scope>
    <source>
        <strain evidence="2 3">DSM 18011</strain>
    </source>
</reference>
<dbReference type="Gene3D" id="3.40.1420.30">
    <property type="match status" value="1"/>
</dbReference>
<dbReference type="EMBL" id="CM001167">
    <property type="protein sequence ID" value="EGJ72144.1"/>
    <property type="molecule type" value="Genomic_DNA"/>
</dbReference>
<keyword evidence="3" id="KW-1185">Reference proteome</keyword>
<name>F3ZSJ2_9BACE</name>
<dbReference type="SUPFAM" id="SSF160574">
    <property type="entry name" value="BT0923-like"/>
    <property type="match status" value="1"/>
</dbReference>
<dbReference type="Proteomes" id="UP000018439">
    <property type="component" value="Chromosome"/>
</dbReference>
<dbReference type="STRING" id="679937.Bcop_1968"/>
<dbReference type="InterPro" id="IPR021533">
    <property type="entry name" value="PepSY-like"/>
</dbReference>
<evidence type="ECO:0000313" key="2">
    <source>
        <dbReference type="EMBL" id="EGJ72144.1"/>
    </source>
</evidence>
<evidence type="ECO:0000259" key="1">
    <source>
        <dbReference type="Pfam" id="PF11396"/>
    </source>
</evidence>
<dbReference type="HOGENOM" id="CLU_111475_0_0_10"/>
<sequence>MKKTVTLFAFLLYTTVVVFAGKIFTKDVIHLPQTAQTFISTYFGDLKIQKIEIEDEIFESKTFEVDFTNGYEVKFDKNGEWYKVDCKRDAVPSAIVLEDIMNYVKENFEQDYITEIEKERNGFEVELQSDITIKFNKQGEFKKYD</sequence>
<feature type="domain" description="Putative beta-lactamase-inhibitor-like PepSY-like" evidence="1">
    <location>
        <begin position="62"/>
        <end position="142"/>
    </location>
</feature>
<accession>F3ZSJ2</accession>
<evidence type="ECO:0000313" key="3">
    <source>
        <dbReference type="Proteomes" id="UP000018439"/>
    </source>
</evidence>